<feature type="signal peptide" evidence="2">
    <location>
        <begin position="1"/>
        <end position="18"/>
    </location>
</feature>
<organism evidence="3 4">
    <name type="scientific">Candidatus Thiothrix phosphatis</name>
    <dbReference type="NCBI Taxonomy" id="3112415"/>
    <lineage>
        <taxon>Bacteria</taxon>
        <taxon>Pseudomonadati</taxon>
        <taxon>Pseudomonadota</taxon>
        <taxon>Gammaproteobacteria</taxon>
        <taxon>Thiotrichales</taxon>
        <taxon>Thiotrichaceae</taxon>
        <taxon>Thiothrix</taxon>
    </lineage>
</organism>
<feature type="compositionally biased region" description="Low complexity" evidence="1">
    <location>
        <begin position="103"/>
        <end position="128"/>
    </location>
</feature>
<keyword evidence="4" id="KW-1185">Reference proteome</keyword>
<accession>A0ABU6CVX6</accession>
<evidence type="ECO:0000313" key="3">
    <source>
        <dbReference type="EMBL" id="MEB4590979.1"/>
    </source>
</evidence>
<feature type="compositionally biased region" description="Pro residues" evidence="1">
    <location>
        <begin position="45"/>
        <end position="54"/>
    </location>
</feature>
<keyword evidence="2" id="KW-0732">Signal</keyword>
<protein>
    <submittedName>
        <fullName evidence="3">Uncharacterized protein</fullName>
    </submittedName>
</protein>
<proteinExistence type="predicted"/>
<reference evidence="3 4" key="2">
    <citation type="submission" date="2024-01" db="EMBL/GenBank/DDBJ databases">
        <authorList>
            <person name="Xie X."/>
        </authorList>
    </citation>
    <scope>NUCLEOTIDE SEQUENCE [LARGE SCALE GENOMIC DNA]</scope>
    <source>
        <strain evidence="3">SCUT-1</strain>
    </source>
</reference>
<dbReference type="RefSeq" id="WP_324694367.1">
    <property type="nucleotide sequence ID" value="NZ_JAYMYJ010000082.1"/>
</dbReference>
<feature type="compositionally biased region" description="Low complexity" evidence="1">
    <location>
        <begin position="55"/>
        <end position="92"/>
    </location>
</feature>
<dbReference type="EMBL" id="JAYMYJ010000082">
    <property type="protein sequence ID" value="MEB4590979.1"/>
    <property type="molecule type" value="Genomic_DNA"/>
</dbReference>
<comment type="caution">
    <text evidence="3">The sequence shown here is derived from an EMBL/GenBank/DDBJ whole genome shotgun (WGS) entry which is preliminary data.</text>
</comment>
<evidence type="ECO:0000256" key="2">
    <source>
        <dbReference type="SAM" id="SignalP"/>
    </source>
</evidence>
<reference evidence="4" key="1">
    <citation type="submission" date="2023-07" db="EMBL/GenBank/DDBJ databases">
        <title>The carbon used by Thiothrix.</title>
        <authorList>
            <person name="Chen L."/>
        </authorList>
    </citation>
    <scope>NUCLEOTIDE SEQUENCE [LARGE SCALE GENOMIC DNA]</scope>
</reference>
<sequence>MKLTALILSAIITGVGSAAVWAADCVSSFYCYGGTADSVTRVATRPPPIPPPNPRVAQQRRQQQLALRNDASTPRTANNTTHTTPRTTTRANVGATSAQGASPRATQPPQQPRITTRTPPAPPARATVRPIPRQPAANITNCQKLNDNAAQLESQAVIASKQGDRDNSVRLFREAARLRGQACR</sequence>
<feature type="chain" id="PRO_5045765364" evidence="2">
    <location>
        <begin position="19"/>
        <end position="184"/>
    </location>
</feature>
<evidence type="ECO:0000256" key="1">
    <source>
        <dbReference type="SAM" id="MobiDB-lite"/>
    </source>
</evidence>
<name>A0ABU6CVX6_9GAMM</name>
<gene>
    <name evidence="3" type="ORF">VSS37_08325</name>
</gene>
<dbReference type="Proteomes" id="UP001308005">
    <property type="component" value="Unassembled WGS sequence"/>
</dbReference>
<feature type="region of interest" description="Disordered" evidence="1">
    <location>
        <begin position="42"/>
        <end position="128"/>
    </location>
</feature>
<evidence type="ECO:0000313" key="4">
    <source>
        <dbReference type="Proteomes" id="UP001308005"/>
    </source>
</evidence>